<reference evidence="2 3" key="1">
    <citation type="submission" date="2024-01" db="EMBL/GenBank/DDBJ databases">
        <authorList>
            <person name="Botero Cardona J."/>
        </authorList>
    </citation>
    <scope>NUCLEOTIDE SEQUENCE [LARGE SCALE GENOMIC DNA]</scope>
    <source>
        <strain evidence="2 3">LMG 33000</strain>
    </source>
</reference>
<sequence>MQFRRILILMLGLALGLDLFLFSVWRTGVTSREMDNDPNASAVAAIEKQGIKLESLSTKTRRINYVAAQSDSSFSATTNKLNLDDQSIKGSALLGTVNLDKNTGNEAVPAYARALAKKLGYQENTLMTKFYKGNEPEATYVFGQMVDGLPVVAKEGQLQLSYNRSNHSFDFSQHHLTAIKTLHDSREIISEEAAIVALYRYNQLNKGEHLSSGTLAYDTEDTLNGYQIYQPAWVFLKTDKAGNKTFLKINAFMGKQTID</sequence>
<gene>
    <name evidence="2" type="ORF">R54876_GBNLAHCA_01411</name>
</gene>
<dbReference type="EMBL" id="CAWVOH010000004">
    <property type="protein sequence ID" value="CAK8054828.1"/>
    <property type="molecule type" value="Genomic_DNA"/>
</dbReference>
<protein>
    <submittedName>
        <fullName evidence="2">Regulator of the WalKR two-component signal transduction system (YycI)</fullName>
    </submittedName>
</protein>
<comment type="caution">
    <text evidence="2">The sequence shown here is derived from an EMBL/GenBank/DDBJ whole genome shotgun (WGS) entry which is preliminary data.</text>
</comment>
<evidence type="ECO:0000313" key="2">
    <source>
        <dbReference type="EMBL" id="CAK8054828.1"/>
    </source>
</evidence>
<evidence type="ECO:0000313" key="3">
    <source>
        <dbReference type="Proteomes" id="UP001314241"/>
    </source>
</evidence>
<dbReference type="Proteomes" id="UP001314241">
    <property type="component" value="Unassembled WGS sequence"/>
</dbReference>
<proteinExistence type="predicted"/>
<name>A0ABM9N6I6_9LACO</name>
<keyword evidence="3" id="KW-1185">Reference proteome</keyword>
<dbReference type="InterPro" id="IPR018604">
    <property type="entry name" value="YycI-like"/>
</dbReference>
<dbReference type="Gene3D" id="2.40.128.690">
    <property type="entry name" value="YycH protein, domain 3-like"/>
    <property type="match status" value="1"/>
</dbReference>
<evidence type="ECO:0000259" key="1">
    <source>
        <dbReference type="Pfam" id="PF09648"/>
    </source>
</evidence>
<dbReference type="Pfam" id="PF09648">
    <property type="entry name" value="YycI"/>
    <property type="match status" value="1"/>
</dbReference>
<organism evidence="2 3">
    <name type="scientific">Eupransor demetentiae</name>
    <dbReference type="NCBI Taxonomy" id="3109584"/>
    <lineage>
        <taxon>Bacteria</taxon>
        <taxon>Bacillati</taxon>
        <taxon>Bacillota</taxon>
        <taxon>Bacilli</taxon>
        <taxon>Lactobacillales</taxon>
        <taxon>Lactobacillaceae</taxon>
        <taxon>Eupransor</taxon>
    </lineage>
</organism>
<accession>A0ABM9N6I6</accession>
<feature type="domain" description="Regulatory protein YycH-like" evidence="1">
    <location>
        <begin position="42"/>
        <end position="252"/>
    </location>
</feature>
<dbReference type="RefSeq" id="WP_349642376.1">
    <property type="nucleotide sequence ID" value="NZ_CAWVOH010000004.1"/>
</dbReference>